<dbReference type="GeneID" id="54546083"/>
<dbReference type="RefSeq" id="XP_033652144.1">
    <property type="nucleotide sequence ID" value="XM_033792908.1"/>
</dbReference>
<dbReference type="EMBL" id="ML986502">
    <property type="protein sequence ID" value="KAF2274605.1"/>
    <property type="molecule type" value="Genomic_DNA"/>
</dbReference>
<proteinExistence type="predicted"/>
<sequence>MVTRVRFTRYATSTDLTHHCRKRWLYEKKATEQVKACPSRNAWHRKQSQRANSSTSRLHACFSNTPEPQEIFILPTGQGRPVPESEAISVLCGGLSLLSRTLEKSTRMSPPPQIDHLFGIREPCLPHAFFPATRKLVCAILSSIRRLSLPNVQETISRVRAVLPDERQRSHGVET</sequence>
<organism evidence="1 2">
    <name type="scientific">Westerdykella ornata</name>
    <dbReference type="NCBI Taxonomy" id="318751"/>
    <lineage>
        <taxon>Eukaryota</taxon>
        <taxon>Fungi</taxon>
        <taxon>Dikarya</taxon>
        <taxon>Ascomycota</taxon>
        <taxon>Pezizomycotina</taxon>
        <taxon>Dothideomycetes</taxon>
        <taxon>Pleosporomycetidae</taxon>
        <taxon>Pleosporales</taxon>
        <taxon>Sporormiaceae</taxon>
        <taxon>Westerdykella</taxon>
    </lineage>
</organism>
<name>A0A6A6JEA8_WESOR</name>
<dbReference type="AlphaFoldDB" id="A0A6A6JEA8"/>
<protein>
    <submittedName>
        <fullName evidence="1">Uncharacterized protein</fullName>
    </submittedName>
</protein>
<accession>A0A6A6JEA8</accession>
<keyword evidence="2" id="KW-1185">Reference proteome</keyword>
<reference evidence="1" key="1">
    <citation type="journal article" date="2020" name="Stud. Mycol.">
        <title>101 Dothideomycetes genomes: a test case for predicting lifestyles and emergence of pathogens.</title>
        <authorList>
            <person name="Haridas S."/>
            <person name="Albert R."/>
            <person name="Binder M."/>
            <person name="Bloem J."/>
            <person name="Labutti K."/>
            <person name="Salamov A."/>
            <person name="Andreopoulos B."/>
            <person name="Baker S."/>
            <person name="Barry K."/>
            <person name="Bills G."/>
            <person name="Bluhm B."/>
            <person name="Cannon C."/>
            <person name="Castanera R."/>
            <person name="Culley D."/>
            <person name="Daum C."/>
            <person name="Ezra D."/>
            <person name="Gonzalez J."/>
            <person name="Henrissat B."/>
            <person name="Kuo A."/>
            <person name="Liang C."/>
            <person name="Lipzen A."/>
            <person name="Lutzoni F."/>
            <person name="Magnuson J."/>
            <person name="Mondo S."/>
            <person name="Nolan M."/>
            <person name="Ohm R."/>
            <person name="Pangilinan J."/>
            <person name="Park H.-J."/>
            <person name="Ramirez L."/>
            <person name="Alfaro M."/>
            <person name="Sun H."/>
            <person name="Tritt A."/>
            <person name="Yoshinaga Y."/>
            <person name="Zwiers L.-H."/>
            <person name="Turgeon B."/>
            <person name="Goodwin S."/>
            <person name="Spatafora J."/>
            <person name="Crous P."/>
            <person name="Grigoriev I."/>
        </authorList>
    </citation>
    <scope>NUCLEOTIDE SEQUENCE</scope>
    <source>
        <strain evidence="1">CBS 379.55</strain>
    </source>
</reference>
<evidence type="ECO:0000313" key="1">
    <source>
        <dbReference type="EMBL" id="KAF2274605.1"/>
    </source>
</evidence>
<evidence type="ECO:0000313" key="2">
    <source>
        <dbReference type="Proteomes" id="UP000800097"/>
    </source>
</evidence>
<dbReference type="Proteomes" id="UP000800097">
    <property type="component" value="Unassembled WGS sequence"/>
</dbReference>
<gene>
    <name evidence="1" type="ORF">EI97DRAFT_103798</name>
</gene>